<dbReference type="AlphaFoldDB" id="Q07JT1"/>
<keyword evidence="1" id="KW-1133">Transmembrane helix</keyword>
<evidence type="ECO:0008006" key="3">
    <source>
        <dbReference type="Google" id="ProtNLM"/>
    </source>
</evidence>
<dbReference type="STRING" id="316055.RPE_3877"/>
<dbReference type="KEGG" id="rpe:RPE_3877"/>
<accession>Q07JT1</accession>
<proteinExistence type="predicted"/>
<dbReference type="HOGENOM" id="CLU_2540388_0_0_5"/>
<dbReference type="EMBL" id="CP000463">
    <property type="protein sequence ID" value="ABJ07803.1"/>
    <property type="molecule type" value="Genomic_DNA"/>
</dbReference>
<protein>
    <recommendedName>
        <fullName evidence="3">DUF4405 domain-containing protein</fullName>
    </recommendedName>
</protein>
<feature type="transmembrane region" description="Helical" evidence="1">
    <location>
        <begin position="61"/>
        <end position="79"/>
    </location>
</feature>
<evidence type="ECO:0000256" key="1">
    <source>
        <dbReference type="SAM" id="Phobius"/>
    </source>
</evidence>
<name>Q07JT1_RHOP5</name>
<keyword evidence="1" id="KW-0472">Membrane</keyword>
<sequence length="83" mass="8906">MMPKAPVPIPVKPSPTVTALRARKRQREASNAAVVATLGAATVTGLLLMRHHGWSKSAIKSTHVLSGLALVGASWWHYAANRR</sequence>
<organism evidence="2">
    <name type="scientific">Rhodopseudomonas palustris (strain BisA53)</name>
    <dbReference type="NCBI Taxonomy" id="316055"/>
    <lineage>
        <taxon>Bacteria</taxon>
        <taxon>Pseudomonadati</taxon>
        <taxon>Pseudomonadota</taxon>
        <taxon>Alphaproteobacteria</taxon>
        <taxon>Hyphomicrobiales</taxon>
        <taxon>Nitrobacteraceae</taxon>
        <taxon>Rhodopseudomonas</taxon>
    </lineage>
</organism>
<reference evidence="2" key="1">
    <citation type="submission" date="2006-09" db="EMBL/GenBank/DDBJ databases">
        <title>Complete sequence of Rhodopseudomonas palustris BisA53.</title>
        <authorList>
            <consortium name="US DOE Joint Genome Institute"/>
            <person name="Copeland A."/>
            <person name="Lucas S."/>
            <person name="Lapidus A."/>
            <person name="Barry K."/>
            <person name="Detter J.C."/>
            <person name="Glavina del Rio T."/>
            <person name="Hammon N."/>
            <person name="Israni S."/>
            <person name="Dalin E."/>
            <person name="Tice H."/>
            <person name="Pitluck S."/>
            <person name="Chain P."/>
            <person name="Malfatti S."/>
            <person name="Shin M."/>
            <person name="Vergez L."/>
            <person name="Schmutz J."/>
            <person name="Larimer F."/>
            <person name="Land M."/>
            <person name="Hauser L."/>
            <person name="Pelletier D.A."/>
            <person name="Kyrpides N."/>
            <person name="Kim E."/>
            <person name="Harwood C.S."/>
            <person name="Oda Y."/>
            <person name="Richardson P."/>
        </authorList>
    </citation>
    <scope>NUCLEOTIDE SEQUENCE [LARGE SCALE GENOMIC DNA]</scope>
    <source>
        <strain evidence="2">BisA53</strain>
    </source>
</reference>
<keyword evidence="1" id="KW-0812">Transmembrane</keyword>
<feature type="transmembrane region" description="Helical" evidence="1">
    <location>
        <begin position="29"/>
        <end position="49"/>
    </location>
</feature>
<gene>
    <name evidence="2" type="ordered locus">RPE_3877</name>
</gene>
<evidence type="ECO:0000313" key="2">
    <source>
        <dbReference type="EMBL" id="ABJ07803.1"/>
    </source>
</evidence>